<dbReference type="PANTHER" id="PTHR13149:SF0">
    <property type="entry name" value="VACUOLAR PROTEIN-SORTING-ASSOCIATED PROTEIN 25"/>
    <property type="match status" value="1"/>
</dbReference>
<dbReference type="GO" id="GO:0005198">
    <property type="term" value="F:structural molecule activity"/>
    <property type="evidence" value="ECO:0007669"/>
    <property type="project" value="TreeGrafter"/>
</dbReference>
<dbReference type="GO" id="GO:0000814">
    <property type="term" value="C:ESCRT II complex"/>
    <property type="evidence" value="ECO:0007669"/>
    <property type="project" value="InterPro"/>
</dbReference>
<dbReference type="GO" id="GO:0042803">
    <property type="term" value="F:protein homodimerization activity"/>
    <property type="evidence" value="ECO:0007669"/>
    <property type="project" value="TreeGrafter"/>
</dbReference>
<dbReference type="Pfam" id="PF05871">
    <property type="entry name" value="ESCRT-II"/>
    <property type="match status" value="1"/>
</dbReference>
<dbReference type="STRING" id="1076256.A0A2H3C0N1"/>
<comment type="similarity">
    <text evidence="1">Belongs to the VPS25 family.</text>
</comment>
<dbReference type="InterPro" id="IPR036388">
    <property type="entry name" value="WH-like_DNA-bd_sf"/>
</dbReference>
<dbReference type="EMBL" id="KZ293418">
    <property type="protein sequence ID" value="PBK74824.1"/>
    <property type="molecule type" value="Genomic_DNA"/>
</dbReference>
<evidence type="ECO:0000256" key="2">
    <source>
        <dbReference type="ARBA" id="ARBA00022448"/>
    </source>
</evidence>
<proteinExistence type="inferred from homology"/>
<dbReference type="Proteomes" id="UP000218334">
    <property type="component" value="Unassembled WGS sequence"/>
</dbReference>
<keyword evidence="2" id="KW-0813">Transport</keyword>
<dbReference type="InterPro" id="IPR014041">
    <property type="entry name" value="ESCRT-II_cplx_Vps25-sub_N"/>
</dbReference>
<reference evidence="5" key="1">
    <citation type="journal article" date="2017" name="Nat. Ecol. Evol.">
        <title>Genome expansion and lineage-specific genetic innovations in the forest pathogenic fungi Armillaria.</title>
        <authorList>
            <person name="Sipos G."/>
            <person name="Prasanna A.N."/>
            <person name="Walter M.C."/>
            <person name="O'Connor E."/>
            <person name="Balint B."/>
            <person name="Krizsan K."/>
            <person name="Kiss B."/>
            <person name="Hess J."/>
            <person name="Varga T."/>
            <person name="Slot J."/>
            <person name="Riley R."/>
            <person name="Boka B."/>
            <person name="Rigling D."/>
            <person name="Barry K."/>
            <person name="Lee J."/>
            <person name="Mihaltcheva S."/>
            <person name="LaButti K."/>
            <person name="Lipzen A."/>
            <person name="Waldron R."/>
            <person name="Moloney N.M."/>
            <person name="Sperisen C."/>
            <person name="Kredics L."/>
            <person name="Vagvoelgyi C."/>
            <person name="Patrignani A."/>
            <person name="Fitzpatrick D."/>
            <person name="Nagy I."/>
            <person name="Doyle S."/>
            <person name="Anderson J.B."/>
            <person name="Grigoriev I.V."/>
            <person name="Gueldener U."/>
            <person name="Muensterkoetter M."/>
            <person name="Nagy L.G."/>
        </authorList>
    </citation>
    <scope>NUCLEOTIDE SEQUENCE [LARGE SCALE GENOMIC DNA]</scope>
    <source>
        <strain evidence="5">28-4</strain>
    </source>
</reference>
<evidence type="ECO:0000256" key="1">
    <source>
        <dbReference type="ARBA" id="ARBA00009674"/>
    </source>
</evidence>
<keyword evidence="3" id="KW-0653">Protein transport</keyword>
<evidence type="ECO:0000313" key="4">
    <source>
        <dbReference type="EMBL" id="PBK74824.1"/>
    </source>
</evidence>
<dbReference type="SUPFAM" id="SSF46785">
    <property type="entry name" value="Winged helix' DNA-binding domain"/>
    <property type="match status" value="2"/>
</dbReference>
<dbReference type="PANTHER" id="PTHR13149">
    <property type="entry name" value="VACUOLAR PROTEIN SORTING-ASSOCIATED PROTEIN VPS25"/>
    <property type="match status" value="1"/>
</dbReference>
<dbReference type="Gene3D" id="1.10.10.10">
    <property type="entry name" value="Winged helix-like DNA-binding domain superfamily/Winged helix DNA-binding domain"/>
    <property type="match status" value="1"/>
</dbReference>
<gene>
    <name evidence="4" type="ORF">ARMSODRAFT_950878</name>
</gene>
<sequence length="189" mass="21367">MAFTTHTTPSGFLLPSIHATPPFFSQQPNKMTLASFTDHWIKLILAYARHRRLFFLHVEDAETSGNDWDEVLKNGRINRRVLPPYLEHIMGAMVAKNLAVFEPAKQTRSALLYWRLPEEWAETLHEWAASTGHLNTIMTFYEVTDPPIESPLSGIPVALLRKAIGILAKTNRAQLIAVADGEGVRFFSK</sequence>
<accession>A0A2H3C0N1</accession>
<evidence type="ECO:0000256" key="3">
    <source>
        <dbReference type="ARBA" id="ARBA00022927"/>
    </source>
</evidence>
<dbReference type="Gene3D" id="1.10.10.570">
    <property type="entry name" value="Winged helix' DNA-binding domain. Chain C. Domain 1"/>
    <property type="match status" value="1"/>
</dbReference>
<dbReference type="GO" id="GO:0043328">
    <property type="term" value="P:protein transport to vacuole involved in ubiquitin-dependent protein catabolic process via the multivesicular body sorting pathway"/>
    <property type="evidence" value="ECO:0007669"/>
    <property type="project" value="TreeGrafter"/>
</dbReference>
<evidence type="ECO:0000313" key="5">
    <source>
        <dbReference type="Proteomes" id="UP000218334"/>
    </source>
</evidence>
<organism evidence="4 5">
    <name type="scientific">Armillaria solidipes</name>
    <dbReference type="NCBI Taxonomy" id="1076256"/>
    <lineage>
        <taxon>Eukaryota</taxon>
        <taxon>Fungi</taxon>
        <taxon>Dikarya</taxon>
        <taxon>Basidiomycota</taxon>
        <taxon>Agaricomycotina</taxon>
        <taxon>Agaricomycetes</taxon>
        <taxon>Agaricomycetidae</taxon>
        <taxon>Agaricales</taxon>
        <taxon>Marasmiineae</taxon>
        <taxon>Physalacriaceae</taxon>
        <taxon>Armillaria</taxon>
    </lineage>
</organism>
<dbReference type="InterPro" id="IPR008570">
    <property type="entry name" value="ESCRT-II_cplx_Vps25-sub"/>
</dbReference>
<name>A0A2H3C0N1_9AGAR</name>
<dbReference type="AlphaFoldDB" id="A0A2H3C0N1"/>
<keyword evidence="5" id="KW-1185">Reference proteome</keyword>
<protein>
    <submittedName>
        <fullName evidence="4">ESCRT-II complex vps25 subunit</fullName>
    </submittedName>
</protein>
<dbReference type="InterPro" id="IPR036390">
    <property type="entry name" value="WH_DNA-bd_sf"/>
</dbReference>